<sequence>MRTRRTLAVASTAAAVIVIAAVAIVVIARSGDTTSHSTSAETDNSGVHEGFPGPSNTGVPSGTKLADYSGPCTITKPDTVIDAKQVTCDDLLIATSGVKVTRSKTNRIDADGDNISITIEDSEIDGGTWNGAAIGFNNLTLKRVNVHGARVSVLCGSNCLVQDSWLHKQYMPSDVPWHVNGYVSNGGSNVLVKHNTIACDVQDNSAGGGCTGPAASFGDFAPLKDITYDGNLLVATPGGYCLSAGYNPAKSFGSNPTRIVVRNNIFARGSTGKCGSYGPATSFLANGTGNVWSNNKWDDGSPLQAP</sequence>
<dbReference type="EMBL" id="PVUE01000005">
    <property type="protein sequence ID" value="PRZ42492.1"/>
    <property type="molecule type" value="Genomic_DNA"/>
</dbReference>
<dbReference type="AlphaFoldDB" id="A0A2T1A1L4"/>
<feature type="region of interest" description="Disordered" evidence="1">
    <location>
        <begin position="33"/>
        <end position="62"/>
    </location>
</feature>
<evidence type="ECO:0000313" key="3">
    <source>
        <dbReference type="Proteomes" id="UP000237752"/>
    </source>
</evidence>
<gene>
    <name evidence="2" type="ORF">CLV47_105114</name>
</gene>
<evidence type="ECO:0000313" key="2">
    <source>
        <dbReference type="EMBL" id="PRZ42492.1"/>
    </source>
</evidence>
<dbReference type="Proteomes" id="UP000237752">
    <property type="component" value="Unassembled WGS sequence"/>
</dbReference>
<dbReference type="RefSeq" id="WP_106348530.1">
    <property type="nucleotide sequence ID" value="NZ_PVUE01000005.1"/>
</dbReference>
<protein>
    <recommendedName>
        <fullName evidence="4">Parallel beta helix pectate lyase-like protein</fullName>
    </recommendedName>
</protein>
<dbReference type="InterPro" id="IPR011050">
    <property type="entry name" value="Pectin_lyase_fold/virulence"/>
</dbReference>
<name>A0A2T1A1L4_9ACTN</name>
<comment type="caution">
    <text evidence="2">The sequence shown here is derived from an EMBL/GenBank/DDBJ whole genome shotgun (WGS) entry which is preliminary data.</text>
</comment>
<keyword evidence="3" id="KW-1185">Reference proteome</keyword>
<organism evidence="2 3">
    <name type="scientific">Antricoccus suffuscus</name>
    <dbReference type="NCBI Taxonomy" id="1629062"/>
    <lineage>
        <taxon>Bacteria</taxon>
        <taxon>Bacillati</taxon>
        <taxon>Actinomycetota</taxon>
        <taxon>Actinomycetes</taxon>
        <taxon>Geodermatophilales</taxon>
        <taxon>Antricoccaceae</taxon>
        <taxon>Antricoccus</taxon>
    </lineage>
</organism>
<dbReference type="OrthoDB" id="505641at2"/>
<accession>A0A2T1A1L4</accession>
<dbReference type="SUPFAM" id="SSF51126">
    <property type="entry name" value="Pectin lyase-like"/>
    <property type="match status" value="1"/>
</dbReference>
<evidence type="ECO:0008006" key="4">
    <source>
        <dbReference type="Google" id="ProtNLM"/>
    </source>
</evidence>
<reference evidence="2 3" key="1">
    <citation type="submission" date="2018-03" db="EMBL/GenBank/DDBJ databases">
        <title>Genomic Encyclopedia of Archaeal and Bacterial Type Strains, Phase II (KMG-II): from individual species to whole genera.</title>
        <authorList>
            <person name="Goeker M."/>
        </authorList>
    </citation>
    <scope>NUCLEOTIDE SEQUENCE [LARGE SCALE GENOMIC DNA]</scope>
    <source>
        <strain evidence="2 3">DSM 100065</strain>
    </source>
</reference>
<feature type="compositionally biased region" description="Polar residues" evidence="1">
    <location>
        <begin position="33"/>
        <end position="45"/>
    </location>
</feature>
<evidence type="ECO:0000256" key="1">
    <source>
        <dbReference type="SAM" id="MobiDB-lite"/>
    </source>
</evidence>
<proteinExistence type="predicted"/>